<sequence length="615" mass="66372">MTQSPAQIAAQTSSPLIHELEETWSVPWLLADRVKRLPDKPLVAKRNAAGDGWDEVSARQFQSEVDALARGLVGLGLEAGQRVGIMAHTSYEWMLIDMAISRAGLVSVPIYETSSSEQIQWILTNAQVRLVFTENAKLAKLVYQASQEAKQQVSVFSLADEAIAKVNSAGENIDMDVVEQRTKALRIDDIYSIVYTSGTTGRPKGAVLTHRNAAGLPHNGVDWIPQVLRGEDVRLLLFLPLAHVYARFLQLLAIGGDGVVGHCANVKTLLPDLQSFHPTYLLCVPRVLEKVYNAADAKAGSGTKLKIFRWAAKVAITYSRALDEAGPSTSLKLAHRAADRLVYSTLRSMLGGNVRYVISGGGPLGERLGHFYRGVGMSVLEGYGLTETIGPATVNTAVQSKIGTVGPPVTGNSVRVTVDGDIEIKGIGVFAGYLNNDEANAEAFTADGWLRTGDIGSLDEDGYLRITGRRKELIITAGGKNVAPAILEDRLRGHPLVSQVVVVGDNQPFISALITLDADMLPQWLKNHGLEEMSVEQAAKNPEVLAALDRAVERTNEAVSRAESIRSFRVLTDDFTEANGLLTPSLKVKRAAALAKYADVVDSIYASKASSMPTD</sequence>
<evidence type="ECO:0000313" key="4">
    <source>
        <dbReference type="EMBL" id="UQF80348.1"/>
    </source>
</evidence>
<evidence type="ECO:0000256" key="1">
    <source>
        <dbReference type="ARBA" id="ARBA00022741"/>
    </source>
</evidence>
<reference evidence="4" key="1">
    <citation type="submission" date="2022-05" db="EMBL/GenBank/DDBJ databases">
        <title>Using nanopore sequencing to obtain complete genomes from saliva samples.</title>
        <authorList>
            <person name="Baker J.L."/>
        </authorList>
    </citation>
    <scope>NUCLEOTIDE SEQUENCE</scope>
    <source>
        <strain evidence="4">JCVI-JB-Ag32</strain>
    </source>
</reference>
<dbReference type="PANTHER" id="PTHR43272:SF33">
    <property type="entry name" value="AMP-BINDING DOMAIN-CONTAINING PROTEIN-RELATED"/>
    <property type="match status" value="1"/>
</dbReference>
<proteinExistence type="predicted"/>
<dbReference type="GO" id="GO:0004467">
    <property type="term" value="F:long-chain fatty acid-CoA ligase activity"/>
    <property type="evidence" value="ECO:0007669"/>
    <property type="project" value="TreeGrafter"/>
</dbReference>
<gene>
    <name evidence="4" type="ORF">M3I41_03510</name>
</gene>
<protein>
    <submittedName>
        <fullName evidence="4">AMP-dependent synthetase/ligase</fullName>
    </submittedName>
</protein>
<dbReference type="CDD" id="cd05907">
    <property type="entry name" value="VL_LC_FACS_like"/>
    <property type="match status" value="1"/>
</dbReference>
<evidence type="ECO:0000256" key="2">
    <source>
        <dbReference type="ARBA" id="ARBA00022840"/>
    </source>
</evidence>
<dbReference type="Pfam" id="PF00501">
    <property type="entry name" value="AMP-binding"/>
    <property type="match status" value="1"/>
</dbReference>
<dbReference type="Gene3D" id="3.40.50.12780">
    <property type="entry name" value="N-terminal domain of ligase-like"/>
    <property type="match status" value="1"/>
</dbReference>
<dbReference type="InterPro" id="IPR000873">
    <property type="entry name" value="AMP-dep_synth/lig_dom"/>
</dbReference>
<dbReference type="SUPFAM" id="SSF56801">
    <property type="entry name" value="Acetyl-CoA synthetase-like"/>
    <property type="match status" value="1"/>
</dbReference>
<evidence type="ECO:0000259" key="3">
    <source>
        <dbReference type="Pfam" id="PF00501"/>
    </source>
</evidence>
<dbReference type="AlphaFoldDB" id="A0A9E7AGT9"/>
<evidence type="ECO:0000313" key="5">
    <source>
        <dbReference type="Proteomes" id="UP000830236"/>
    </source>
</evidence>
<organism evidence="4 5">
    <name type="scientific">Actinomyces graevenitzii</name>
    <dbReference type="NCBI Taxonomy" id="55565"/>
    <lineage>
        <taxon>Bacteria</taxon>
        <taxon>Bacillati</taxon>
        <taxon>Actinomycetota</taxon>
        <taxon>Actinomycetes</taxon>
        <taxon>Actinomycetales</taxon>
        <taxon>Actinomycetaceae</taxon>
        <taxon>Actinomyces</taxon>
    </lineage>
</organism>
<dbReference type="Proteomes" id="UP000830236">
    <property type="component" value="Chromosome"/>
</dbReference>
<dbReference type="GO" id="GO:0005524">
    <property type="term" value="F:ATP binding"/>
    <property type="evidence" value="ECO:0007669"/>
    <property type="project" value="UniProtKB-KW"/>
</dbReference>
<dbReference type="KEGG" id="agh:M3I41_03510"/>
<name>A0A9E7AGT9_9ACTO</name>
<dbReference type="InterPro" id="IPR020845">
    <property type="entry name" value="AMP-binding_CS"/>
</dbReference>
<keyword evidence="2" id="KW-0067">ATP-binding</keyword>
<dbReference type="GO" id="GO:0016020">
    <property type="term" value="C:membrane"/>
    <property type="evidence" value="ECO:0007669"/>
    <property type="project" value="TreeGrafter"/>
</dbReference>
<accession>A0A9E7AGT9</accession>
<dbReference type="InterPro" id="IPR042099">
    <property type="entry name" value="ANL_N_sf"/>
</dbReference>
<dbReference type="EMBL" id="CP097095">
    <property type="protein sequence ID" value="UQF80348.1"/>
    <property type="molecule type" value="Genomic_DNA"/>
</dbReference>
<dbReference type="Pfam" id="PF23562">
    <property type="entry name" value="AMP-binding_C_3"/>
    <property type="match status" value="1"/>
</dbReference>
<dbReference type="PROSITE" id="PS00455">
    <property type="entry name" value="AMP_BINDING"/>
    <property type="match status" value="1"/>
</dbReference>
<dbReference type="PANTHER" id="PTHR43272">
    <property type="entry name" value="LONG-CHAIN-FATTY-ACID--COA LIGASE"/>
    <property type="match status" value="1"/>
</dbReference>
<keyword evidence="1" id="KW-0547">Nucleotide-binding</keyword>
<feature type="domain" description="AMP-dependent synthetase/ligase" evidence="3">
    <location>
        <begin position="32"/>
        <end position="434"/>
    </location>
</feature>